<reference evidence="3 4" key="2">
    <citation type="submission" date="2009-02" db="EMBL/GenBank/DDBJ databases">
        <title>Draft genome sequence of Blautia hydrogenotrophica DSM 10507 (Ruminococcus hydrogenotrophicus DSM 10507).</title>
        <authorList>
            <person name="Sudarsanam P."/>
            <person name="Ley R."/>
            <person name="Guruge J."/>
            <person name="Turnbaugh P.J."/>
            <person name="Mahowald M."/>
            <person name="Liep D."/>
            <person name="Gordon J."/>
        </authorList>
    </citation>
    <scope>NUCLEOTIDE SEQUENCE [LARGE SCALE GENOMIC DNA]</scope>
    <source>
        <strain evidence="4">DSM 10507 / JCM 14656 / S5a33</strain>
    </source>
</reference>
<dbReference type="AlphaFoldDB" id="C0CNN8"/>
<organism evidence="3 4">
    <name type="scientific">Blautia hydrogenotrophica (strain DSM 10507 / JCM 14656 / S5a33)</name>
    <name type="common">Ruminococcus hydrogenotrophicus</name>
    <dbReference type="NCBI Taxonomy" id="476272"/>
    <lineage>
        <taxon>Bacteria</taxon>
        <taxon>Bacillati</taxon>
        <taxon>Bacillota</taxon>
        <taxon>Clostridia</taxon>
        <taxon>Lachnospirales</taxon>
        <taxon>Lachnospiraceae</taxon>
        <taxon>Blautia</taxon>
    </lineage>
</organism>
<dbReference type="InterPro" id="IPR019752">
    <property type="entry name" value="Pyrv/ketoisovalerate_OxRed_cat"/>
</dbReference>
<dbReference type="GO" id="GO:0016903">
    <property type="term" value="F:oxidoreductase activity, acting on the aldehyde or oxo group of donors"/>
    <property type="evidence" value="ECO:0007669"/>
    <property type="project" value="InterPro"/>
</dbReference>
<dbReference type="PATRIC" id="fig|476272.21.peg.1911"/>
<dbReference type="HOGENOM" id="CLU_087284_0_1_9"/>
<evidence type="ECO:0000256" key="1">
    <source>
        <dbReference type="ARBA" id="ARBA00023002"/>
    </source>
</evidence>
<dbReference type="eggNOG" id="COG1014">
    <property type="taxonomic scope" value="Bacteria"/>
</dbReference>
<accession>C0CNN8</accession>
<dbReference type="GeneID" id="86820801"/>
<protein>
    <recommendedName>
        <fullName evidence="2">Pyruvate/ketoisovalerate oxidoreductase catalytic domain-containing protein</fullName>
    </recommendedName>
</protein>
<evidence type="ECO:0000259" key="2">
    <source>
        <dbReference type="Pfam" id="PF01558"/>
    </source>
</evidence>
<dbReference type="RefSeq" id="WP_005949859.1">
    <property type="nucleotide sequence ID" value="NZ_CP136423.1"/>
</dbReference>
<dbReference type="PANTHER" id="PTHR42730">
    <property type="entry name" value="2-OXOGLUTARATE SYNTHASE SUBUNIT KORC"/>
    <property type="match status" value="1"/>
</dbReference>
<feature type="domain" description="Pyruvate/ketoisovalerate oxidoreductase catalytic" evidence="2">
    <location>
        <begin position="9"/>
        <end position="174"/>
    </location>
</feature>
<sequence>MELVFAGFGGQGVLTSGMIMAEMALEEGKTVTWMPTYGPAMRGGKAYSVVKYVDGVIGGPDIEESDVLVAMNAPSLEYAAYLKEGGTLIINSDEVADDQTVEGNFNIIRVPCMELAMKANNPKAANIVAIGALIKKCGLFEPDMARRVLKEMFVKKGKEKFTAANEAAFNEGYNYVQ</sequence>
<keyword evidence="1" id="KW-0560">Oxidoreductase</keyword>
<dbReference type="InterPro" id="IPR002869">
    <property type="entry name" value="Pyrv_flavodox_OxRed_cen"/>
</dbReference>
<dbReference type="Pfam" id="PF01558">
    <property type="entry name" value="POR"/>
    <property type="match status" value="1"/>
</dbReference>
<evidence type="ECO:0000313" key="4">
    <source>
        <dbReference type="Proteomes" id="UP000003100"/>
    </source>
</evidence>
<dbReference type="EMBL" id="ACBZ01000132">
    <property type="protein sequence ID" value="EEG48619.1"/>
    <property type="molecule type" value="Genomic_DNA"/>
</dbReference>
<dbReference type="Gene3D" id="3.40.920.10">
    <property type="entry name" value="Pyruvate-ferredoxin oxidoreductase, PFOR, domain III"/>
    <property type="match status" value="1"/>
</dbReference>
<proteinExistence type="predicted"/>
<dbReference type="SUPFAM" id="SSF53323">
    <property type="entry name" value="Pyruvate-ferredoxin oxidoreductase, PFOR, domain III"/>
    <property type="match status" value="1"/>
</dbReference>
<keyword evidence="4" id="KW-1185">Reference proteome</keyword>
<dbReference type="Proteomes" id="UP000003100">
    <property type="component" value="Unassembled WGS sequence"/>
</dbReference>
<evidence type="ECO:0000313" key="3">
    <source>
        <dbReference type="EMBL" id="EEG48619.1"/>
    </source>
</evidence>
<comment type="caution">
    <text evidence="3">The sequence shown here is derived from an EMBL/GenBank/DDBJ whole genome shotgun (WGS) entry which is preliminary data.</text>
</comment>
<dbReference type="PANTHER" id="PTHR42730:SF1">
    <property type="entry name" value="2-OXOGLUTARATE SYNTHASE SUBUNIT KORC"/>
    <property type="match status" value="1"/>
</dbReference>
<name>C0CNN8_BLAHS</name>
<dbReference type="InterPro" id="IPR052554">
    <property type="entry name" value="2-oxoglutarate_synth_KorC"/>
</dbReference>
<gene>
    <name evidence="3" type="ORF">RUMHYD_02481</name>
</gene>
<reference evidence="3 4" key="1">
    <citation type="submission" date="2009-01" db="EMBL/GenBank/DDBJ databases">
        <authorList>
            <person name="Fulton L."/>
            <person name="Clifton S."/>
            <person name="Fulton B."/>
            <person name="Xu J."/>
            <person name="Minx P."/>
            <person name="Pepin K.H."/>
            <person name="Johnson M."/>
            <person name="Bhonagiri V."/>
            <person name="Nash W.E."/>
            <person name="Mardis E.R."/>
            <person name="Wilson R.K."/>
        </authorList>
    </citation>
    <scope>NUCLEOTIDE SEQUENCE [LARGE SCALE GENOMIC DNA]</scope>
    <source>
        <strain evidence="4">DSM 10507 / JCM 14656 / S5a33</strain>
    </source>
</reference>